<dbReference type="EMBL" id="GL945438">
    <property type="protein sequence ID" value="EGO21807.1"/>
    <property type="molecule type" value="Genomic_DNA"/>
</dbReference>
<feature type="region of interest" description="Disordered" evidence="1">
    <location>
        <begin position="1"/>
        <end position="43"/>
    </location>
</feature>
<dbReference type="OrthoDB" id="2497589at2759"/>
<dbReference type="AlphaFoldDB" id="F8P5C0"/>
<dbReference type="HOGENOM" id="CLU_100697_0_0_1"/>
<reference evidence="2" key="1">
    <citation type="submission" date="2011-04" db="EMBL/GenBank/DDBJ databases">
        <title>Evolution of plant cell wall degrading machinery underlies the functional diversity of forest fungi.</title>
        <authorList>
            <consortium name="US DOE Joint Genome Institute (JGI-PGF)"/>
            <person name="Eastwood D.C."/>
            <person name="Floudas D."/>
            <person name="Binder M."/>
            <person name="Majcherczyk A."/>
            <person name="Schneider P."/>
            <person name="Aerts A."/>
            <person name="Asiegbu F.O."/>
            <person name="Baker S.E."/>
            <person name="Barry K."/>
            <person name="Bendiksby M."/>
            <person name="Blumentritt M."/>
            <person name="Coutinho P.M."/>
            <person name="Cullen D."/>
            <person name="Cullen D."/>
            <person name="Gathman A."/>
            <person name="Goodell B."/>
            <person name="Henrissat B."/>
            <person name="Ihrmark K."/>
            <person name="Kauserud H."/>
            <person name="Kohler A."/>
            <person name="LaButti K."/>
            <person name="Lapidus A."/>
            <person name="Lavin J.L."/>
            <person name="Lee Y.-H."/>
            <person name="Lindquist E."/>
            <person name="Lilly W."/>
            <person name="Lucas S."/>
            <person name="Morin E."/>
            <person name="Murat C."/>
            <person name="Oguiza J.A."/>
            <person name="Park J."/>
            <person name="Pisabarro A.G."/>
            <person name="Riley R."/>
            <person name="Rosling A."/>
            <person name="Salamov A."/>
            <person name="Schmidt O."/>
            <person name="Schmutz J."/>
            <person name="Skrede I."/>
            <person name="Stenlid J."/>
            <person name="Wiebenga A."/>
            <person name="Xie X."/>
            <person name="Kues U."/>
            <person name="Hibbett D.S."/>
            <person name="Hoffmeister D."/>
            <person name="Hogberg N."/>
            <person name="Martin F."/>
            <person name="Grigoriev I.V."/>
            <person name="Watkinson S.C."/>
        </authorList>
    </citation>
    <scope>NUCLEOTIDE SEQUENCE</scope>
    <source>
        <strain evidence="2">S7.9</strain>
    </source>
</reference>
<sequence>MAGRKRAANESSTRETRSAKATKTDTAKSPKNAGKEPRGAARLKTSVSAAAFKARALPLHVNLTHTPPAAAGPEEGSTSVAQVDPGFVGSTTLIGSSFSTGSFGWKGNKRLTIELPGVDGAEKETVHVQLTINATVIGSKDAKETDDDKEGEAEAQKETEEPKEITEKEPEPSKEENAMEVVEQKAAENAPEEAPEGDAVEVEAAKENGENGTAAENEGL</sequence>
<dbReference type="Proteomes" id="UP000008064">
    <property type="component" value="Unassembled WGS sequence"/>
</dbReference>
<evidence type="ECO:0000313" key="2">
    <source>
        <dbReference type="EMBL" id="EGO21807.1"/>
    </source>
</evidence>
<dbReference type="RefSeq" id="XP_007321593.1">
    <property type="nucleotide sequence ID" value="XM_007321531.1"/>
</dbReference>
<dbReference type="KEGG" id="sla:SERLADRAFT_474699"/>
<gene>
    <name evidence="2" type="ORF">SERLADRAFT_474699</name>
</gene>
<feature type="compositionally biased region" description="Acidic residues" evidence="1">
    <location>
        <begin position="190"/>
        <end position="201"/>
    </location>
</feature>
<name>F8P5C0_SERL9</name>
<organism>
    <name type="scientific">Serpula lacrymans var. lacrymans (strain S7.9)</name>
    <name type="common">Dry rot fungus</name>
    <dbReference type="NCBI Taxonomy" id="578457"/>
    <lineage>
        <taxon>Eukaryota</taxon>
        <taxon>Fungi</taxon>
        <taxon>Dikarya</taxon>
        <taxon>Basidiomycota</taxon>
        <taxon>Agaricomycotina</taxon>
        <taxon>Agaricomycetes</taxon>
        <taxon>Agaricomycetidae</taxon>
        <taxon>Boletales</taxon>
        <taxon>Coniophorineae</taxon>
        <taxon>Serpulaceae</taxon>
        <taxon>Serpula</taxon>
    </lineage>
</organism>
<feature type="region of interest" description="Disordered" evidence="1">
    <location>
        <begin position="64"/>
        <end position="84"/>
    </location>
</feature>
<proteinExistence type="predicted"/>
<evidence type="ECO:0000256" key="1">
    <source>
        <dbReference type="SAM" id="MobiDB-lite"/>
    </source>
</evidence>
<feature type="compositionally biased region" description="Low complexity" evidence="1">
    <location>
        <begin position="210"/>
        <end position="220"/>
    </location>
</feature>
<feature type="compositionally biased region" description="Basic and acidic residues" evidence="1">
    <location>
        <begin position="152"/>
        <end position="186"/>
    </location>
</feature>
<accession>F8P5C0</accession>
<feature type="region of interest" description="Disordered" evidence="1">
    <location>
        <begin position="137"/>
        <end position="220"/>
    </location>
</feature>
<protein>
    <submittedName>
        <fullName evidence="2">Uncharacterized protein</fullName>
    </submittedName>
</protein>
<dbReference type="GeneID" id="18820521"/>
<feature type="compositionally biased region" description="Basic and acidic residues" evidence="1">
    <location>
        <begin position="12"/>
        <end position="39"/>
    </location>
</feature>